<reference evidence="6 7" key="1">
    <citation type="journal article" date="2015" name="Plant Cell">
        <title>Oil accumulation by the oleaginous diatom Fistulifera solaris as revealed by the genome and transcriptome.</title>
        <authorList>
            <person name="Tanaka T."/>
            <person name="Maeda Y."/>
            <person name="Veluchamy A."/>
            <person name="Tanaka M."/>
            <person name="Abida H."/>
            <person name="Marechal E."/>
            <person name="Bowler C."/>
            <person name="Muto M."/>
            <person name="Sunaga Y."/>
            <person name="Tanaka M."/>
            <person name="Yoshino T."/>
            <person name="Taniguchi T."/>
            <person name="Fukuda Y."/>
            <person name="Nemoto M."/>
            <person name="Matsumoto M."/>
            <person name="Wong P.S."/>
            <person name="Aburatani S."/>
            <person name="Fujibuchi W."/>
        </authorList>
    </citation>
    <scope>NUCLEOTIDE SEQUENCE [LARGE SCALE GENOMIC DNA]</scope>
    <source>
        <strain evidence="6 7">JPCC DA0580</strain>
    </source>
</reference>
<evidence type="ECO:0000313" key="6">
    <source>
        <dbReference type="EMBL" id="GAX14204.1"/>
    </source>
</evidence>
<dbReference type="GO" id="GO:0005737">
    <property type="term" value="C:cytoplasm"/>
    <property type="evidence" value="ECO:0007669"/>
    <property type="project" value="InterPro"/>
</dbReference>
<dbReference type="SUPFAM" id="SSF56821">
    <property type="entry name" value="Prismane protein-like"/>
    <property type="match status" value="1"/>
</dbReference>
<dbReference type="GO" id="GO:0004601">
    <property type="term" value="F:peroxidase activity"/>
    <property type="evidence" value="ECO:0007669"/>
    <property type="project" value="TreeGrafter"/>
</dbReference>
<dbReference type="InterPro" id="IPR016099">
    <property type="entry name" value="Prismane-like_a/b-sand"/>
</dbReference>
<dbReference type="Pfam" id="PF03063">
    <property type="entry name" value="Prismane"/>
    <property type="match status" value="1"/>
</dbReference>
<protein>
    <recommendedName>
        <fullName evidence="8">Hydroxylamine reductase</fullName>
    </recommendedName>
</protein>
<dbReference type="AlphaFoldDB" id="A0A1Z5JJP1"/>
<gene>
    <name evidence="6" type="ORF">FisN_20Hh173</name>
</gene>
<dbReference type="FunFam" id="3.40.50.2030:FF:000002">
    <property type="entry name" value="Hydroxylamine reductase"/>
    <property type="match status" value="1"/>
</dbReference>
<evidence type="ECO:0000256" key="2">
    <source>
        <dbReference type="ARBA" id="ARBA00022723"/>
    </source>
</evidence>
<sequence length="618" mass="66855">MLSTLRRVAASSQLRSTLAKSLVATQALPQGLTRTTTPSSPMTARWQSTESAMFCRQCEQTADHHACTTVGVCGKTPETSAAQDALIHVLKSVALWCTAARASGAAANVLAKANTWTLEATFSTLTNVNFDESRILEYIQQGEALKKEFAAAGVATPSHPVAHLDWFNKTESQIQEAALPVSVPERAKVMNHEDAFSLHELATYGMKGLCAYAEHVHQLRQEIDGSSVDESVMVAIHEIYAKLADDTADVNGLLQAALRIGEVNTSVLAALDAAHAELLGAPCPTPVRTSAVKGKCILVSGHDMVDLYHLLKQTEGTGIQVYTHGEMLPAHSYPKLHAFPHLAGSYGTAWQNQNFEFSCFPGPVVVTTNCVLKPRKTYEDRLYTINATGLSGIKHVKNRDFSAVIKQAKQCKGFEQTAEPATFRTIGFNHRAVLPLADQIIEAATAGKLSRILLIGGCDGSQWNRSYFTDLADESPEDSIILTLGCAKNRILQSEKFKFDDLPTNQITLPNGATIPRVLDMGQCNDSYSAVVVALELAKAMKLESVNELPLSLAISHLEQKAAAVLLTLLHLGVKNIRLGPSLPAYISPGILSVLQQNYNIMPIGDPSSDLKMMMEGK</sequence>
<dbReference type="InterPro" id="IPR010048">
    <property type="entry name" value="Hydroxylam_reduct"/>
</dbReference>
<keyword evidence="2" id="KW-0479">Metal-binding</keyword>
<dbReference type="PANTHER" id="PTHR30109">
    <property type="entry name" value="HYDROXYLAMINE REDUCTASE"/>
    <property type="match status" value="1"/>
</dbReference>
<dbReference type="NCBIfam" id="TIGR01703">
    <property type="entry name" value="hybrid_clust"/>
    <property type="match status" value="1"/>
</dbReference>
<dbReference type="InterPro" id="IPR004137">
    <property type="entry name" value="HCP/CODH"/>
</dbReference>
<evidence type="ECO:0000256" key="5">
    <source>
        <dbReference type="ARBA" id="ARBA00023014"/>
    </source>
</evidence>
<keyword evidence="5" id="KW-0411">Iron-sulfur</keyword>
<evidence type="ECO:0000256" key="4">
    <source>
        <dbReference type="ARBA" id="ARBA00023004"/>
    </source>
</evidence>
<evidence type="ECO:0000256" key="3">
    <source>
        <dbReference type="ARBA" id="ARBA00023002"/>
    </source>
</evidence>
<dbReference type="Proteomes" id="UP000198406">
    <property type="component" value="Unassembled WGS sequence"/>
</dbReference>
<organism evidence="6 7">
    <name type="scientific">Fistulifera solaris</name>
    <name type="common">Oleaginous diatom</name>
    <dbReference type="NCBI Taxonomy" id="1519565"/>
    <lineage>
        <taxon>Eukaryota</taxon>
        <taxon>Sar</taxon>
        <taxon>Stramenopiles</taxon>
        <taxon>Ochrophyta</taxon>
        <taxon>Bacillariophyta</taxon>
        <taxon>Bacillariophyceae</taxon>
        <taxon>Bacillariophycidae</taxon>
        <taxon>Naviculales</taxon>
        <taxon>Naviculaceae</taxon>
        <taxon>Fistulifera</taxon>
    </lineage>
</organism>
<comment type="caution">
    <text evidence="6">The sequence shown here is derived from an EMBL/GenBank/DDBJ whole genome shotgun (WGS) entry which is preliminary data.</text>
</comment>
<evidence type="ECO:0000256" key="1">
    <source>
        <dbReference type="ARBA" id="ARBA00022490"/>
    </source>
</evidence>
<evidence type="ECO:0000313" key="7">
    <source>
        <dbReference type="Proteomes" id="UP000198406"/>
    </source>
</evidence>
<evidence type="ECO:0008006" key="8">
    <source>
        <dbReference type="Google" id="ProtNLM"/>
    </source>
</evidence>
<dbReference type="NCBIfam" id="NF003658">
    <property type="entry name" value="PRK05290.1"/>
    <property type="match status" value="1"/>
</dbReference>
<dbReference type="Gene3D" id="1.20.1270.20">
    <property type="match status" value="2"/>
</dbReference>
<dbReference type="GO" id="GO:0051536">
    <property type="term" value="F:iron-sulfur cluster binding"/>
    <property type="evidence" value="ECO:0007669"/>
    <property type="project" value="UniProtKB-KW"/>
</dbReference>
<dbReference type="OrthoDB" id="1470350at2759"/>
<dbReference type="HAMAP" id="MF_00069">
    <property type="entry name" value="Hydroxylam_reduct"/>
    <property type="match status" value="1"/>
</dbReference>
<dbReference type="Gene3D" id="3.40.50.2030">
    <property type="match status" value="2"/>
</dbReference>
<keyword evidence="4" id="KW-0408">Iron</keyword>
<dbReference type="GO" id="GO:0042542">
    <property type="term" value="P:response to hydrogen peroxide"/>
    <property type="evidence" value="ECO:0007669"/>
    <property type="project" value="TreeGrafter"/>
</dbReference>
<dbReference type="GO" id="GO:0050418">
    <property type="term" value="F:hydroxylamine reductase activity"/>
    <property type="evidence" value="ECO:0007669"/>
    <property type="project" value="TreeGrafter"/>
</dbReference>
<dbReference type="EMBL" id="BDSP01000076">
    <property type="protein sequence ID" value="GAX14204.1"/>
    <property type="molecule type" value="Genomic_DNA"/>
</dbReference>
<dbReference type="InParanoid" id="A0A1Z5JJP1"/>
<keyword evidence="1" id="KW-0963">Cytoplasm</keyword>
<dbReference type="InterPro" id="IPR016100">
    <property type="entry name" value="Prismane_a-bundle"/>
</dbReference>
<name>A0A1Z5JJP1_FISSO</name>
<proteinExistence type="inferred from homology"/>
<keyword evidence="3" id="KW-0560">Oxidoreductase</keyword>
<dbReference type="InterPro" id="IPR011254">
    <property type="entry name" value="Prismane-like_sf"/>
</dbReference>
<accession>A0A1Z5JJP1</accession>
<dbReference type="GO" id="GO:0046872">
    <property type="term" value="F:metal ion binding"/>
    <property type="evidence" value="ECO:0007669"/>
    <property type="project" value="UniProtKB-KW"/>
</dbReference>
<dbReference type="PANTHER" id="PTHR30109:SF0">
    <property type="entry name" value="HYDROXYLAMINE REDUCTASE"/>
    <property type="match status" value="1"/>
</dbReference>
<keyword evidence="7" id="KW-1185">Reference proteome</keyword>